<evidence type="ECO:0000313" key="2">
    <source>
        <dbReference type="Proteomes" id="UP001140096"/>
    </source>
</evidence>
<proteinExistence type="predicted"/>
<dbReference type="Proteomes" id="UP001140096">
    <property type="component" value="Unassembled WGS sequence"/>
</dbReference>
<evidence type="ECO:0000313" key="1">
    <source>
        <dbReference type="EMBL" id="KAJ2810079.1"/>
    </source>
</evidence>
<dbReference type="EMBL" id="JANBUP010000811">
    <property type="protein sequence ID" value="KAJ2810079.1"/>
    <property type="molecule type" value="Genomic_DNA"/>
</dbReference>
<name>A0ACC1LIC1_9FUNG</name>
<accession>A0ACC1LIC1</accession>
<comment type="caution">
    <text evidence="1">The sequence shown here is derived from an EMBL/GenBank/DDBJ whole genome shotgun (WGS) entry which is preliminary data.</text>
</comment>
<sequence>MDRCTSSPEPSLEAQPEPSLEAQPEPILKVQPDFGATKDQQICTITVRVIKSFEFRTIKHIVLRVDTARTTVGELKDICTNSK</sequence>
<keyword evidence="2" id="KW-1185">Reference proteome</keyword>
<gene>
    <name evidence="1" type="ORF">H4S07_002881</name>
</gene>
<protein>
    <submittedName>
        <fullName evidence="1">Uncharacterized protein</fullName>
    </submittedName>
</protein>
<organism evidence="1 2">
    <name type="scientific">Coemansia furcata</name>
    <dbReference type="NCBI Taxonomy" id="417177"/>
    <lineage>
        <taxon>Eukaryota</taxon>
        <taxon>Fungi</taxon>
        <taxon>Fungi incertae sedis</taxon>
        <taxon>Zoopagomycota</taxon>
        <taxon>Kickxellomycotina</taxon>
        <taxon>Kickxellomycetes</taxon>
        <taxon>Kickxellales</taxon>
        <taxon>Kickxellaceae</taxon>
        <taxon>Coemansia</taxon>
    </lineage>
</organism>
<reference evidence="1" key="1">
    <citation type="submission" date="2022-07" db="EMBL/GenBank/DDBJ databases">
        <title>Phylogenomic reconstructions and comparative analyses of Kickxellomycotina fungi.</title>
        <authorList>
            <person name="Reynolds N.K."/>
            <person name="Stajich J.E."/>
            <person name="Barry K."/>
            <person name="Grigoriev I.V."/>
            <person name="Crous P."/>
            <person name="Smith M.E."/>
        </authorList>
    </citation>
    <scope>NUCLEOTIDE SEQUENCE</scope>
    <source>
        <strain evidence="1">CBS 102833</strain>
    </source>
</reference>